<gene>
    <name evidence="2" type="ORF">CITCOLO1_LOCUS9991</name>
</gene>
<dbReference type="EMBL" id="OZ021737">
    <property type="protein sequence ID" value="CAK9318037.1"/>
    <property type="molecule type" value="Genomic_DNA"/>
</dbReference>
<name>A0ABP0YHF6_9ROSI</name>
<dbReference type="PANTHER" id="PTHR31439:SF7">
    <property type="entry name" value="EXPRESSED PROTEIN"/>
    <property type="match status" value="1"/>
</dbReference>
<keyword evidence="3" id="KW-1185">Reference proteome</keyword>
<proteinExistence type="predicted"/>
<evidence type="ECO:0000313" key="2">
    <source>
        <dbReference type="EMBL" id="CAK9318037.1"/>
    </source>
</evidence>
<feature type="region of interest" description="Disordered" evidence="1">
    <location>
        <begin position="524"/>
        <end position="544"/>
    </location>
</feature>
<dbReference type="PANTHER" id="PTHR31439">
    <property type="entry name" value="EXPRESSED PROTEIN"/>
    <property type="match status" value="1"/>
</dbReference>
<accession>A0ABP0YHF6</accession>
<organism evidence="2 3">
    <name type="scientific">Citrullus colocynthis</name>
    <name type="common">colocynth</name>
    <dbReference type="NCBI Taxonomy" id="252529"/>
    <lineage>
        <taxon>Eukaryota</taxon>
        <taxon>Viridiplantae</taxon>
        <taxon>Streptophyta</taxon>
        <taxon>Embryophyta</taxon>
        <taxon>Tracheophyta</taxon>
        <taxon>Spermatophyta</taxon>
        <taxon>Magnoliopsida</taxon>
        <taxon>eudicotyledons</taxon>
        <taxon>Gunneridae</taxon>
        <taxon>Pentapetalae</taxon>
        <taxon>rosids</taxon>
        <taxon>fabids</taxon>
        <taxon>Cucurbitales</taxon>
        <taxon>Cucurbitaceae</taxon>
        <taxon>Benincaseae</taxon>
        <taxon>Citrullus</taxon>
    </lineage>
</organism>
<protein>
    <submittedName>
        <fullName evidence="2">Uncharacterized protein</fullName>
    </submittedName>
</protein>
<reference evidence="2 3" key="1">
    <citation type="submission" date="2024-03" db="EMBL/GenBank/DDBJ databases">
        <authorList>
            <person name="Gkanogiannis A."/>
            <person name="Becerra Lopez-Lavalle L."/>
        </authorList>
    </citation>
    <scope>NUCLEOTIDE SEQUENCE [LARGE SCALE GENOMIC DNA]</scope>
</reference>
<evidence type="ECO:0000256" key="1">
    <source>
        <dbReference type="SAM" id="MobiDB-lite"/>
    </source>
</evidence>
<dbReference type="Proteomes" id="UP001642487">
    <property type="component" value="Chromosome 3"/>
</dbReference>
<evidence type="ECO:0000313" key="3">
    <source>
        <dbReference type="Proteomes" id="UP001642487"/>
    </source>
</evidence>
<sequence>MLGICVVLRVSRQAFRCPLRKTIQTLVQFESETKPLNFHLNSSMNHNLTNPHSQQLTISTTNSSLHFHGFSFFCLGSPIITHSSLNPPTIPLFSSSLTTMDVWSWISDLPNSDDWTTHSSAFTFNLATHGNSSIQLTAHRSTAADSDTLLNFAVVLKGFPSFTEINTLWVSNACPLSSDKPFLPLVLQLLQEIISRSPAGQKSTCPRSRLQKLKPDPVSWIMDSHSPESFSGFFNLIFLIRLFWVCACDAPAEVGSFYFNHLLSPHLEAMSSNHAPVLRTFLITIGVDAELCFTRTLGYVIAKWLILREVGVGLQTLTHAPPQRSLGFTYATEAHGLWIMKGHAPVMGMRVTRAGGGGRKYQFPLIEAKESALRYALAHQQLEAVVQLEYSVQYHEGYVHVGTRVDNIRLHVARLALGSVDDVEYAEERHFVSRVRVWVGPEVGANYVGAMSLGRSTENAEREVKVQRILKGRFGKAKMSTVKATARSSTRTKMRNWRWDQEAEGNAAVFEAVLCDNTTGNEVATKKNSGGSENGEEGFQNRYSGTNRAFSKTGGVVFAGDEYGEEVGWRLSKETEGSVLKWRIGGQIWLSYYPNEMKIPYFETRCVEWCDEVDLPLIPTK</sequence>